<dbReference type="Proteomes" id="UP000533476">
    <property type="component" value="Unassembled WGS sequence"/>
</dbReference>
<keyword evidence="1" id="KW-0805">Transcription regulation</keyword>
<keyword evidence="4" id="KW-0175">Coiled coil</keyword>
<dbReference type="Pfam" id="PF00376">
    <property type="entry name" value="MerR"/>
    <property type="match status" value="1"/>
</dbReference>
<evidence type="ECO:0000313" key="7">
    <source>
        <dbReference type="Proteomes" id="UP000533476"/>
    </source>
</evidence>
<dbReference type="Pfam" id="PF09278">
    <property type="entry name" value="MerR-DNA-bind"/>
    <property type="match status" value="1"/>
</dbReference>
<protein>
    <submittedName>
        <fullName evidence="6">MerR family DNA-binding transcriptional regulator</fullName>
    </submittedName>
</protein>
<evidence type="ECO:0000256" key="3">
    <source>
        <dbReference type="ARBA" id="ARBA00023163"/>
    </source>
</evidence>
<feature type="coiled-coil region" evidence="4">
    <location>
        <begin position="82"/>
        <end position="130"/>
    </location>
</feature>
<evidence type="ECO:0000313" key="6">
    <source>
        <dbReference type="EMBL" id="NMP24567.1"/>
    </source>
</evidence>
<organism evidence="6 7">
    <name type="scientific">Sulfobacillus harzensis</name>
    <dbReference type="NCBI Taxonomy" id="2729629"/>
    <lineage>
        <taxon>Bacteria</taxon>
        <taxon>Bacillati</taxon>
        <taxon>Bacillota</taxon>
        <taxon>Clostridia</taxon>
        <taxon>Eubacteriales</taxon>
        <taxon>Clostridiales Family XVII. Incertae Sedis</taxon>
        <taxon>Sulfobacillus</taxon>
    </lineage>
</organism>
<sequence>MRKHSQSYTINELSTLYDVTPRTLRHYEDVGLLTPIRQGARRLYRERDRVRLQLILRGRRLGFGLPEIQEMLDLYDADPTEVAQLRDVIRRGDAKLEELRTQVDELQTMMAEITELRAKMQRRLDRILNQEG</sequence>
<reference evidence="6 7" key="1">
    <citation type="submission" date="2020-04" db="EMBL/GenBank/DDBJ databases">
        <authorList>
            <person name="Zhang R."/>
            <person name="Schippers A."/>
        </authorList>
    </citation>
    <scope>NUCLEOTIDE SEQUENCE [LARGE SCALE GENOMIC DNA]</scope>
    <source>
        <strain evidence="6 7">DSM 109850</strain>
    </source>
</reference>
<evidence type="ECO:0000256" key="4">
    <source>
        <dbReference type="SAM" id="Coils"/>
    </source>
</evidence>
<dbReference type="InterPro" id="IPR000551">
    <property type="entry name" value="MerR-type_HTH_dom"/>
</dbReference>
<evidence type="ECO:0000256" key="1">
    <source>
        <dbReference type="ARBA" id="ARBA00023015"/>
    </source>
</evidence>
<dbReference type="CDD" id="cd04776">
    <property type="entry name" value="HTH_GnyR"/>
    <property type="match status" value="1"/>
</dbReference>
<feature type="domain" description="HTH merR-type" evidence="5">
    <location>
        <begin position="7"/>
        <end position="74"/>
    </location>
</feature>
<gene>
    <name evidence="6" type="ORF">HIJ39_19835</name>
</gene>
<comment type="caution">
    <text evidence="6">The sequence shown here is derived from an EMBL/GenBank/DDBJ whole genome shotgun (WGS) entry which is preliminary data.</text>
</comment>
<dbReference type="SMART" id="SM00422">
    <property type="entry name" value="HTH_MERR"/>
    <property type="match status" value="1"/>
</dbReference>
<dbReference type="SUPFAM" id="SSF46955">
    <property type="entry name" value="Putative DNA-binding domain"/>
    <property type="match status" value="1"/>
</dbReference>
<dbReference type="PROSITE" id="PS50937">
    <property type="entry name" value="HTH_MERR_2"/>
    <property type="match status" value="1"/>
</dbReference>
<dbReference type="GO" id="GO:0003700">
    <property type="term" value="F:DNA-binding transcription factor activity"/>
    <property type="evidence" value="ECO:0007669"/>
    <property type="project" value="InterPro"/>
</dbReference>
<keyword evidence="7" id="KW-1185">Reference proteome</keyword>
<name>A0A7Y0L769_9FIRM</name>
<dbReference type="Gene3D" id="1.10.1660.10">
    <property type="match status" value="1"/>
</dbReference>
<dbReference type="InterPro" id="IPR015358">
    <property type="entry name" value="Tscrpt_reg_MerR_DNA-bd"/>
</dbReference>
<proteinExistence type="predicted"/>
<evidence type="ECO:0000256" key="2">
    <source>
        <dbReference type="ARBA" id="ARBA00023125"/>
    </source>
</evidence>
<keyword evidence="3" id="KW-0804">Transcription</keyword>
<accession>A0A7Y0L769</accession>
<dbReference type="PANTHER" id="PTHR30204:SF58">
    <property type="entry name" value="HTH-TYPE TRANSCRIPTIONAL REGULATOR YFMP"/>
    <property type="match status" value="1"/>
</dbReference>
<dbReference type="InterPro" id="IPR009061">
    <property type="entry name" value="DNA-bd_dom_put_sf"/>
</dbReference>
<dbReference type="PANTHER" id="PTHR30204">
    <property type="entry name" value="REDOX-CYCLING DRUG-SENSING TRANSCRIPTIONAL ACTIVATOR SOXR"/>
    <property type="match status" value="1"/>
</dbReference>
<keyword evidence="2 6" id="KW-0238">DNA-binding</keyword>
<dbReference type="GO" id="GO:0003677">
    <property type="term" value="F:DNA binding"/>
    <property type="evidence" value="ECO:0007669"/>
    <property type="project" value="UniProtKB-KW"/>
</dbReference>
<dbReference type="InterPro" id="IPR047057">
    <property type="entry name" value="MerR_fam"/>
</dbReference>
<dbReference type="AlphaFoldDB" id="A0A7Y0L769"/>
<evidence type="ECO:0000259" key="5">
    <source>
        <dbReference type="PROSITE" id="PS50937"/>
    </source>
</evidence>
<dbReference type="EMBL" id="JABBVZ010000123">
    <property type="protein sequence ID" value="NMP24567.1"/>
    <property type="molecule type" value="Genomic_DNA"/>
</dbReference>